<name>A0A4Y2DVS5_ARAVE</name>
<feature type="compositionally biased region" description="Polar residues" evidence="1">
    <location>
        <begin position="1"/>
        <end position="18"/>
    </location>
</feature>
<protein>
    <submittedName>
        <fullName evidence="2">Uncharacterized protein</fullName>
    </submittedName>
</protein>
<dbReference type="Proteomes" id="UP000499080">
    <property type="component" value="Unassembled WGS sequence"/>
</dbReference>
<evidence type="ECO:0000313" key="3">
    <source>
        <dbReference type="Proteomes" id="UP000499080"/>
    </source>
</evidence>
<dbReference type="AlphaFoldDB" id="A0A4Y2DVS5"/>
<organism evidence="2 3">
    <name type="scientific">Araneus ventricosus</name>
    <name type="common">Orbweaver spider</name>
    <name type="synonym">Epeira ventricosa</name>
    <dbReference type="NCBI Taxonomy" id="182803"/>
    <lineage>
        <taxon>Eukaryota</taxon>
        <taxon>Metazoa</taxon>
        <taxon>Ecdysozoa</taxon>
        <taxon>Arthropoda</taxon>
        <taxon>Chelicerata</taxon>
        <taxon>Arachnida</taxon>
        <taxon>Araneae</taxon>
        <taxon>Araneomorphae</taxon>
        <taxon>Entelegynae</taxon>
        <taxon>Araneoidea</taxon>
        <taxon>Araneidae</taxon>
        <taxon>Araneus</taxon>
    </lineage>
</organism>
<accession>A0A4Y2DVS5</accession>
<reference evidence="2 3" key="1">
    <citation type="journal article" date="2019" name="Sci. Rep.">
        <title>Orb-weaving spider Araneus ventricosus genome elucidates the spidroin gene catalogue.</title>
        <authorList>
            <person name="Kono N."/>
            <person name="Nakamura H."/>
            <person name="Ohtoshi R."/>
            <person name="Moran D.A.P."/>
            <person name="Shinohara A."/>
            <person name="Yoshida Y."/>
            <person name="Fujiwara M."/>
            <person name="Mori M."/>
            <person name="Tomita M."/>
            <person name="Arakawa K."/>
        </authorList>
    </citation>
    <scope>NUCLEOTIDE SEQUENCE [LARGE SCALE GENOMIC DNA]</scope>
</reference>
<comment type="caution">
    <text evidence="2">The sequence shown here is derived from an EMBL/GenBank/DDBJ whole genome shotgun (WGS) entry which is preliminary data.</text>
</comment>
<dbReference type="EMBL" id="BGPR01000451">
    <property type="protein sequence ID" value="GBM21002.1"/>
    <property type="molecule type" value="Genomic_DNA"/>
</dbReference>
<evidence type="ECO:0000313" key="2">
    <source>
        <dbReference type="EMBL" id="GBM21002.1"/>
    </source>
</evidence>
<gene>
    <name evidence="2" type="ORF">AVEN_9701_1</name>
</gene>
<proteinExistence type="predicted"/>
<feature type="region of interest" description="Disordered" evidence="1">
    <location>
        <begin position="1"/>
        <end position="23"/>
    </location>
</feature>
<keyword evidence="3" id="KW-1185">Reference proteome</keyword>
<evidence type="ECO:0000256" key="1">
    <source>
        <dbReference type="SAM" id="MobiDB-lite"/>
    </source>
</evidence>
<sequence length="133" mass="15267">MSANARTSKASESTNGNLTPVPYGPLNADDTELLIKETVPPAYRRARELELRAAKAKREKRKKCLDYERREIWSTARCGDLQSTKNFGQDALRYLRSANVFDWKVIHYLYAYCCQIHHDKLTAPSRMTGRTSL</sequence>